<dbReference type="RefSeq" id="WP_125096697.1">
    <property type="nucleotide sequence ID" value="NZ_RRUE01000002.1"/>
</dbReference>
<dbReference type="Pfam" id="PF05016">
    <property type="entry name" value="ParE_toxin"/>
    <property type="match status" value="1"/>
</dbReference>
<proteinExistence type="inferred from homology"/>
<dbReference type="PANTHER" id="PTHR33755">
    <property type="entry name" value="TOXIN PARE1-RELATED"/>
    <property type="match status" value="1"/>
</dbReference>
<organism evidence="3 4">
    <name type="scientific">Lautropia dentalis</name>
    <dbReference type="NCBI Taxonomy" id="2490857"/>
    <lineage>
        <taxon>Bacteria</taxon>
        <taxon>Pseudomonadati</taxon>
        <taxon>Pseudomonadota</taxon>
        <taxon>Betaproteobacteria</taxon>
        <taxon>Burkholderiales</taxon>
        <taxon>Burkholderiaceae</taxon>
        <taxon>Lautropia</taxon>
    </lineage>
</organism>
<dbReference type="OrthoDB" id="595470at2"/>
<name>A0A3R8T1Y0_9BURK</name>
<comment type="similarity">
    <text evidence="1">Belongs to the RelE toxin family.</text>
</comment>
<dbReference type="InterPro" id="IPR035093">
    <property type="entry name" value="RelE/ParE_toxin_dom_sf"/>
</dbReference>
<keyword evidence="4" id="KW-1185">Reference proteome</keyword>
<gene>
    <name evidence="3" type="ORF">EHV23_14570</name>
</gene>
<reference evidence="3 4" key="1">
    <citation type="submission" date="2018-11" db="EMBL/GenBank/DDBJ databases">
        <title>Genome sequencing of Lautropia sp. KCOM 2505 (= ChDC F240).</title>
        <authorList>
            <person name="Kook J.-K."/>
            <person name="Park S.-N."/>
            <person name="Lim Y.K."/>
        </authorList>
    </citation>
    <scope>NUCLEOTIDE SEQUENCE [LARGE SCALE GENOMIC DNA]</scope>
    <source>
        <strain evidence="3 4">KCOM 2505</strain>
    </source>
</reference>
<evidence type="ECO:0000256" key="2">
    <source>
        <dbReference type="ARBA" id="ARBA00022649"/>
    </source>
</evidence>
<protein>
    <submittedName>
        <fullName evidence="3">Type II toxin-antitoxin system RelE/ParE family toxin</fullName>
    </submittedName>
</protein>
<dbReference type="AlphaFoldDB" id="A0A3R8T1Y0"/>
<dbReference type="EMBL" id="RRUE01000002">
    <property type="protein sequence ID" value="RRN44505.1"/>
    <property type="molecule type" value="Genomic_DNA"/>
</dbReference>
<evidence type="ECO:0000313" key="4">
    <source>
        <dbReference type="Proteomes" id="UP000270261"/>
    </source>
</evidence>
<accession>A0A3R8T1Y0</accession>
<comment type="caution">
    <text evidence="3">The sequence shown here is derived from an EMBL/GenBank/DDBJ whole genome shotgun (WGS) entry which is preliminary data.</text>
</comment>
<dbReference type="InterPro" id="IPR051803">
    <property type="entry name" value="TA_system_RelE-like_toxin"/>
</dbReference>
<keyword evidence="2" id="KW-1277">Toxin-antitoxin system</keyword>
<dbReference type="Gene3D" id="3.30.2310.20">
    <property type="entry name" value="RelE-like"/>
    <property type="match status" value="1"/>
</dbReference>
<evidence type="ECO:0000313" key="3">
    <source>
        <dbReference type="EMBL" id="RRN44505.1"/>
    </source>
</evidence>
<evidence type="ECO:0000256" key="1">
    <source>
        <dbReference type="ARBA" id="ARBA00006226"/>
    </source>
</evidence>
<dbReference type="Proteomes" id="UP000270261">
    <property type="component" value="Unassembled WGS sequence"/>
</dbReference>
<sequence>MKRYRVRWRPGARMDYEQAMQWVAERSPAGAKHLRNEVRERLKYLAAFPRSAPVSAARGSRQAVVRSYLIFYTVEEDFIRIVDFRHGARDY</sequence>
<dbReference type="InterPro" id="IPR007712">
    <property type="entry name" value="RelE/ParE_toxin"/>
</dbReference>